<name>B6Q1X2_TALMQ</name>
<dbReference type="SUPFAM" id="SSF51735">
    <property type="entry name" value="NAD(P)-binding Rossmann-fold domains"/>
    <property type="match status" value="1"/>
</dbReference>
<keyword evidence="2" id="KW-0597">Phosphoprotein</keyword>
<dbReference type="SUPFAM" id="SSF56801">
    <property type="entry name" value="Acetyl-CoA synthetase-like"/>
    <property type="match status" value="1"/>
</dbReference>
<dbReference type="InterPro" id="IPR013120">
    <property type="entry name" value="FAR_NAD-bd"/>
</dbReference>
<evidence type="ECO:0000256" key="2">
    <source>
        <dbReference type="ARBA" id="ARBA00022553"/>
    </source>
</evidence>
<dbReference type="Pfam" id="PF00501">
    <property type="entry name" value="AMP-binding"/>
    <property type="match status" value="1"/>
</dbReference>
<dbReference type="STRING" id="441960.B6Q1X2"/>
<feature type="domain" description="Thioester reductase (TE)" evidence="4">
    <location>
        <begin position="669"/>
        <end position="924"/>
    </location>
</feature>
<dbReference type="InterPro" id="IPR042099">
    <property type="entry name" value="ANL_N_sf"/>
</dbReference>
<evidence type="ECO:0000256" key="1">
    <source>
        <dbReference type="ARBA" id="ARBA00022450"/>
    </source>
</evidence>
<dbReference type="AlphaFoldDB" id="B6Q1X2"/>
<sequence>MGKGDTQSNSRQLLPLVFKNRAHQNPDGAWAQYPVSEHTYATGLQTATNQQAYNVINKVAWLLHNQLGPSSNFETIAYIGPFDPRYFIVVIAAIKVGYKAFLPSPRNSKVAQLNLLSRLECTKLVTVEPQPPIISAVLEEGSFTVIHIPSVQDLLSGDENNATPDYPYEKSYEAAKDEPIFVLHTSGSTGIPKPLIYTHLFVTRTVNLTSLPAPEGFSSGNDTIRSGNWFTILAPFHISGIGFGLVVSAFNDCVPVYPLPTQPLSTAQFLDAVKHVDMDWAFALPFILEDLSKDPDALEFVSRKLKHLYFAGGSVPQAAGDLVASKIPVYQTTGSSEVSLLSQVHSLTDGSKNEEKWAYINIHPDINIEYRHHHGELHEMVIVRSKENEELQPVFLHFPELQEYETRDLLTPHPTLPGLWRYRARKDDIIVFLNGEKTNPISFEQEVSRHPEVRSAVVVGAQRFEACLLIELHHNDPLSPEEREQVIDRIWENVQAANKDCPAHARVPKENIILTDPSKPLPRAAKETVQRAATLVLYEEEIEKFYAERETQNLFSSKPVSSIIDLADPDAVSAKLGDLVSEITTGIPACLMTLISSLLEWTRFNPSIDLLTKTVMSQTSESTSVDIVSTTIAEYEKEIDKLAASVNESESRRNEPDTAVTNRGAVVALTGSTGAVGSYILQKLLQNDQVAHVYCLNRASGSEAIQQARNAKRGIKIELSPDRVTFLKVNLAKENFDLEDVDLYRKLQSTVTHFIHNAWPVNFNQTLQSFKSSLDGVLGLMSFATHAPRLASTVYLSSISPVSDYHQTSGADPNFVPEHIISDVKCPAGMGYGQSKYVAERILDYASKMLNLANVRVARVGQIAGTSTPEQGVPHGWNRHEWLPSLVISSHYLKAIPESLGYRGDGENAGVLDRIDWVPIDQLATLLLEISFGTEAKSSDITGVQVYHPINPNWVSWQSLVPTVVEALDETSSSTSAIKVLKYDEWLALLQPAANSTRSGVAKIDHSITADTLSENPAVKLLGFYESLMMNTDRAKPLAIEQTAKICPSLQSLDPIQSEWLRGWIKDWVLGSDNA</sequence>
<dbReference type="Gene3D" id="3.40.50.720">
    <property type="entry name" value="NAD(P)-binding Rossmann-like Domain"/>
    <property type="match status" value="1"/>
</dbReference>
<dbReference type="InterPro" id="IPR020845">
    <property type="entry name" value="AMP-binding_CS"/>
</dbReference>
<dbReference type="HOGENOM" id="CLU_002220_0_1_1"/>
<dbReference type="Proteomes" id="UP000001294">
    <property type="component" value="Unassembled WGS sequence"/>
</dbReference>
<dbReference type="InterPro" id="IPR000873">
    <property type="entry name" value="AMP-dep_synth/lig_dom"/>
</dbReference>
<dbReference type="PANTHER" id="PTHR43439:SF2">
    <property type="entry name" value="ENZYME, PUTATIVE (JCVI)-RELATED"/>
    <property type="match status" value="1"/>
</dbReference>
<dbReference type="InterPro" id="IPR051414">
    <property type="entry name" value="Adenylate-forming_Reductase"/>
</dbReference>
<evidence type="ECO:0000313" key="5">
    <source>
        <dbReference type="EMBL" id="EEA26856.1"/>
    </source>
</evidence>
<dbReference type="EMBL" id="DS995899">
    <property type="protein sequence ID" value="EEA26856.1"/>
    <property type="molecule type" value="Genomic_DNA"/>
</dbReference>
<dbReference type="PANTHER" id="PTHR43439">
    <property type="entry name" value="PHENYLACETATE-COENZYME A LIGASE"/>
    <property type="match status" value="1"/>
</dbReference>
<keyword evidence="5" id="KW-0436">Ligase</keyword>
<evidence type="ECO:0000313" key="6">
    <source>
        <dbReference type="Proteomes" id="UP000001294"/>
    </source>
</evidence>
<dbReference type="InterPro" id="IPR036291">
    <property type="entry name" value="NAD(P)-bd_dom_sf"/>
</dbReference>
<reference evidence="6" key="1">
    <citation type="journal article" date="2015" name="Genome Announc.">
        <title>Genome sequence of the AIDS-associated pathogen Penicillium marneffei (ATCC18224) and its near taxonomic relative Talaromyces stipitatus (ATCC10500).</title>
        <authorList>
            <person name="Nierman W.C."/>
            <person name="Fedorova-Abrams N.D."/>
            <person name="Andrianopoulos A."/>
        </authorList>
    </citation>
    <scope>NUCLEOTIDE SEQUENCE [LARGE SCALE GENOMIC DNA]</scope>
    <source>
        <strain evidence="6">ATCC 18224 / CBS 334.59 / QM 7333</strain>
    </source>
</reference>
<evidence type="ECO:0000259" key="4">
    <source>
        <dbReference type="Pfam" id="PF07993"/>
    </source>
</evidence>
<keyword evidence="6" id="KW-1185">Reference proteome</keyword>
<dbReference type="Pfam" id="PF07993">
    <property type="entry name" value="NAD_binding_4"/>
    <property type="match status" value="1"/>
</dbReference>
<proteinExistence type="predicted"/>
<dbReference type="GO" id="GO:0016874">
    <property type="term" value="F:ligase activity"/>
    <property type="evidence" value="ECO:0007669"/>
    <property type="project" value="UniProtKB-KW"/>
</dbReference>
<dbReference type="PhylomeDB" id="B6Q1X2"/>
<feature type="domain" description="AMP-dependent synthetase/ligase" evidence="3">
    <location>
        <begin position="32"/>
        <end position="348"/>
    </location>
</feature>
<accession>B6Q1X2</accession>
<dbReference type="OrthoDB" id="429813at2759"/>
<evidence type="ECO:0000259" key="3">
    <source>
        <dbReference type="Pfam" id="PF00501"/>
    </source>
</evidence>
<dbReference type="Gene3D" id="3.40.50.12780">
    <property type="entry name" value="N-terminal domain of ligase-like"/>
    <property type="match status" value="1"/>
</dbReference>
<protein>
    <submittedName>
        <fullName evidence="5">AMP dependent ligase/synthetase, putative</fullName>
    </submittedName>
</protein>
<dbReference type="PROSITE" id="PS00455">
    <property type="entry name" value="AMP_BINDING"/>
    <property type="match status" value="1"/>
</dbReference>
<keyword evidence="1" id="KW-0596">Phosphopantetheine</keyword>
<dbReference type="Pfam" id="PF23562">
    <property type="entry name" value="AMP-binding_C_3"/>
    <property type="match status" value="1"/>
</dbReference>
<organism evidence="5 6">
    <name type="scientific">Talaromyces marneffei (strain ATCC 18224 / CBS 334.59 / QM 7333)</name>
    <name type="common">Penicillium marneffei</name>
    <dbReference type="NCBI Taxonomy" id="441960"/>
    <lineage>
        <taxon>Eukaryota</taxon>
        <taxon>Fungi</taxon>
        <taxon>Dikarya</taxon>
        <taxon>Ascomycota</taxon>
        <taxon>Pezizomycotina</taxon>
        <taxon>Eurotiomycetes</taxon>
        <taxon>Eurotiomycetidae</taxon>
        <taxon>Eurotiales</taxon>
        <taxon>Trichocomaceae</taxon>
        <taxon>Talaromyces</taxon>
        <taxon>Talaromyces sect. Talaromyces</taxon>
    </lineage>
</organism>
<gene>
    <name evidence="5" type="ORF">PMAA_017700</name>
</gene>
<dbReference type="VEuPathDB" id="FungiDB:PMAA_017700"/>